<dbReference type="EMBL" id="PIPF01000003">
    <property type="protein sequence ID" value="RWU84846.1"/>
    <property type="molecule type" value="Genomic_DNA"/>
</dbReference>
<dbReference type="GO" id="GO:0008168">
    <property type="term" value="F:methyltransferase activity"/>
    <property type="evidence" value="ECO:0007669"/>
    <property type="project" value="UniProtKB-KW"/>
</dbReference>
<keyword evidence="1" id="KW-0489">Methyltransferase</keyword>
<dbReference type="InterPro" id="IPR038375">
    <property type="entry name" value="NDUFAF7_sf"/>
</dbReference>
<name>K1E3D1_9MICO</name>
<evidence type="ECO:0000313" key="6">
    <source>
        <dbReference type="Proteomes" id="UP000288711"/>
    </source>
</evidence>
<evidence type="ECO:0000313" key="4">
    <source>
        <dbReference type="EMBL" id="RWU84846.1"/>
    </source>
</evidence>
<gene>
    <name evidence="3" type="ORF">B277_16044</name>
    <name evidence="4" type="ORF">CWN80_04595</name>
</gene>
<dbReference type="Proteomes" id="UP000004474">
    <property type="component" value="Unassembled WGS sequence"/>
</dbReference>
<dbReference type="EMBL" id="ALWX01000100">
    <property type="protein sequence ID" value="EKA59852.1"/>
    <property type="molecule type" value="Genomic_DNA"/>
</dbReference>
<keyword evidence="2" id="KW-0808">Transferase</keyword>
<evidence type="ECO:0000256" key="2">
    <source>
        <dbReference type="ARBA" id="ARBA00022679"/>
    </source>
</evidence>
<evidence type="ECO:0000313" key="5">
    <source>
        <dbReference type="Proteomes" id="UP000004474"/>
    </source>
</evidence>
<proteinExistence type="predicted"/>
<dbReference type="Proteomes" id="UP000288711">
    <property type="component" value="Unassembled WGS sequence"/>
</dbReference>
<dbReference type="eggNOG" id="COG1565">
    <property type="taxonomic scope" value="Bacteria"/>
</dbReference>
<evidence type="ECO:0008006" key="7">
    <source>
        <dbReference type="Google" id="ProtNLM"/>
    </source>
</evidence>
<dbReference type="Pfam" id="PF02636">
    <property type="entry name" value="Methyltransf_28"/>
    <property type="match status" value="1"/>
</dbReference>
<sequence length="316" mass="32924">MERTWQEAWADALYGEGGFYRRPEAPAGHFATSAQGGTAGVLAAALLELARREHLTTFVDVACGRGELLAAMAEVAVPSLRLVGVDVIDRPAGLPERVEWVRSPGGRDLPDLGRLDEALVLAHEWLDVVPCPVAEADDDGVLREVLVAPDGAEHFGAPLGGADLAWTQQWWPGPHSPGDRVEVGRARDEAFAGLVDRVGSGLVVAVDYAHTRDDRPVAGTLVGFAHGSLTAPVPDGSCDLTAHVAVDSLGADRLLAQREALRGLGVDGARPSLDLARTDPAGYLTALGAASQAAALTSGGPGGFVWALRRVAPRAG</sequence>
<evidence type="ECO:0000256" key="1">
    <source>
        <dbReference type="ARBA" id="ARBA00022603"/>
    </source>
</evidence>
<dbReference type="SUPFAM" id="SSF53335">
    <property type="entry name" value="S-adenosyl-L-methionine-dependent methyltransferases"/>
    <property type="match status" value="1"/>
</dbReference>
<dbReference type="STRING" id="1210046.B277_16044"/>
<dbReference type="RefSeq" id="WP_007929932.1">
    <property type="nucleotide sequence ID" value="NZ_ALWX01000100.1"/>
</dbReference>
<dbReference type="Gene3D" id="3.40.50.12710">
    <property type="match status" value="1"/>
</dbReference>
<comment type="caution">
    <text evidence="3">The sequence shown here is derived from an EMBL/GenBank/DDBJ whole genome shotgun (WGS) entry which is preliminary data.</text>
</comment>
<keyword evidence="6" id="KW-1185">Reference proteome</keyword>
<dbReference type="AlphaFoldDB" id="K1E3D1"/>
<reference evidence="4" key="3">
    <citation type="submission" date="2017-11" db="EMBL/GenBank/DDBJ databases">
        <authorList>
            <person name="Seuylemezian A."/>
            <person name="Cooper K."/>
            <person name="Vaishampayan P."/>
        </authorList>
    </citation>
    <scope>NUCLEOTIDE SEQUENCE</scope>
    <source>
        <strain evidence="4">PVAS-1</strain>
    </source>
</reference>
<dbReference type="InterPro" id="IPR003788">
    <property type="entry name" value="NDUFAF7"/>
</dbReference>
<reference evidence="3 5" key="2">
    <citation type="journal article" date="2012" name="J. Bacteriol.">
        <title>Genome Sequence of Janibacter hoylei MTCC8307, Isolated from the Stratospheric Air.</title>
        <authorList>
            <person name="Pawar S.P."/>
            <person name="Dhotre D.P."/>
            <person name="Shetty S.A."/>
            <person name="Chowdhury S.P."/>
            <person name="Chaudhari B.L."/>
            <person name="Shouche Y.S."/>
        </authorList>
    </citation>
    <scope>NUCLEOTIDE SEQUENCE [LARGE SCALE GENOMIC DNA]</scope>
    <source>
        <strain evidence="3 5">PVAS-1</strain>
    </source>
</reference>
<accession>K1E3D1</accession>
<evidence type="ECO:0000313" key="3">
    <source>
        <dbReference type="EMBL" id="EKA59852.1"/>
    </source>
</evidence>
<dbReference type="OrthoDB" id="4856867at2"/>
<dbReference type="InterPro" id="IPR029063">
    <property type="entry name" value="SAM-dependent_MTases_sf"/>
</dbReference>
<organism evidence="3 5">
    <name type="scientific">Janibacter hoylei PVAS-1</name>
    <dbReference type="NCBI Taxonomy" id="1210046"/>
    <lineage>
        <taxon>Bacteria</taxon>
        <taxon>Bacillati</taxon>
        <taxon>Actinomycetota</taxon>
        <taxon>Actinomycetes</taxon>
        <taxon>Micrococcales</taxon>
        <taxon>Intrasporangiaceae</taxon>
        <taxon>Janibacter</taxon>
    </lineage>
</organism>
<protein>
    <recommendedName>
        <fullName evidence="7">SAM-dependent methyltransferase</fullName>
    </recommendedName>
</protein>
<dbReference type="GO" id="GO:0032259">
    <property type="term" value="P:methylation"/>
    <property type="evidence" value="ECO:0007669"/>
    <property type="project" value="UniProtKB-KW"/>
</dbReference>
<dbReference type="PATRIC" id="fig|1210046.3.peg.3066"/>
<reference evidence="4 6" key="1">
    <citation type="journal article" date="2009" name="Int. J. Syst. Evol. Microbiol.">
        <title>Janibacter hoylei sp. nov., Bacillus isronensis sp. nov. and Bacillus aryabhattai sp. nov., isolated from cryotubes used for collecting air from the upper atmosphere.</title>
        <authorList>
            <person name="Shivaji S."/>
            <person name="Chaturvedi P."/>
            <person name="Begum Z."/>
            <person name="Pindi P.K."/>
            <person name="Manorama R."/>
            <person name="Padmanaban D.A."/>
            <person name="Shouche Y.S."/>
            <person name="Pawar S."/>
            <person name="Vaishampayan P."/>
            <person name="Dutt C.B."/>
            <person name="Datta G.N."/>
            <person name="Manchanda R.K."/>
            <person name="Rao U.R."/>
            <person name="Bhargava P.M."/>
            <person name="Narlikar J.V."/>
        </authorList>
    </citation>
    <scope>NUCLEOTIDE SEQUENCE [LARGE SCALE GENOMIC DNA]</scope>
    <source>
        <strain evidence="4 6">PVAS-1</strain>
    </source>
</reference>